<gene>
    <name evidence="2" type="ORF">PODLI_1B019373</name>
</gene>
<feature type="region of interest" description="Disordered" evidence="1">
    <location>
        <begin position="25"/>
        <end position="46"/>
    </location>
</feature>
<keyword evidence="3" id="KW-1185">Reference proteome</keyword>
<evidence type="ECO:0000313" key="3">
    <source>
        <dbReference type="Proteomes" id="UP001178461"/>
    </source>
</evidence>
<dbReference type="Proteomes" id="UP001178461">
    <property type="component" value="Chromosome 6"/>
</dbReference>
<proteinExistence type="predicted"/>
<accession>A0AA35KIN1</accession>
<sequence length="100" mass="10876">MAAGTIWLPSNSTAASDAFRASTFRVKESSPQSKRCSAEATSPPQGECCACDQIARTYVARDKPRRYHKPPSLRTAQPPKNPPPASNGHEAQIPRDLDLK</sequence>
<evidence type="ECO:0000256" key="1">
    <source>
        <dbReference type="SAM" id="MobiDB-lite"/>
    </source>
</evidence>
<name>A0AA35KIN1_9SAUR</name>
<dbReference type="AlphaFoldDB" id="A0AA35KIN1"/>
<feature type="region of interest" description="Disordered" evidence="1">
    <location>
        <begin position="61"/>
        <end position="100"/>
    </location>
</feature>
<dbReference type="EMBL" id="OX395131">
    <property type="protein sequence ID" value="CAI5778249.1"/>
    <property type="molecule type" value="Genomic_DNA"/>
</dbReference>
<organism evidence="2 3">
    <name type="scientific">Podarcis lilfordi</name>
    <name type="common">Lilford's wall lizard</name>
    <dbReference type="NCBI Taxonomy" id="74358"/>
    <lineage>
        <taxon>Eukaryota</taxon>
        <taxon>Metazoa</taxon>
        <taxon>Chordata</taxon>
        <taxon>Craniata</taxon>
        <taxon>Vertebrata</taxon>
        <taxon>Euteleostomi</taxon>
        <taxon>Lepidosauria</taxon>
        <taxon>Squamata</taxon>
        <taxon>Bifurcata</taxon>
        <taxon>Unidentata</taxon>
        <taxon>Episquamata</taxon>
        <taxon>Laterata</taxon>
        <taxon>Lacertibaenia</taxon>
        <taxon>Lacertidae</taxon>
        <taxon>Podarcis</taxon>
    </lineage>
</organism>
<evidence type="ECO:0000313" key="2">
    <source>
        <dbReference type="EMBL" id="CAI5778249.1"/>
    </source>
</evidence>
<protein>
    <submittedName>
        <fullName evidence="2">Uncharacterized protein</fullName>
    </submittedName>
</protein>
<reference evidence="2" key="1">
    <citation type="submission" date="2022-12" db="EMBL/GenBank/DDBJ databases">
        <authorList>
            <person name="Alioto T."/>
            <person name="Alioto T."/>
            <person name="Gomez Garrido J."/>
        </authorList>
    </citation>
    <scope>NUCLEOTIDE SEQUENCE</scope>
</reference>
<feature type="compositionally biased region" description="Polar residues" evidence="1">
    <location>
        <begin position="29"/>
        <end position="44"/>
    </location>
</feature>